<proteinExistence type="predicted"/>
<dbReference type="EMBL" id="JPKZ01022854">
    <property type="protein sequence ID" value="KHN70713.1"/>
    <property type="molecule type" value="Genomic_DNA"/>
</dbReference>
<dbReference type="Proteomes" id="UP000031036">
    <property type="component" value="Unassembled WGS sequence"/>
</dbReference>
<feature type="compositionally biased region" description="Polar residues" evidence="1">
    <location>
        <begin position="1"/>
        <end position="12"/>
    </location>
</feature>
<reference evidence="2 3" key="1">
    <citation type="submission" date="2014-11" db="EMBL/GenBank/DDBJ databases">
        <title>Genetic blueprint of the zoonotic pathogen Toxocara canis.</title>
        <authorList>
            <person name="Zhu X.-Q."/>
            <person name="Korhonen P.K."/>
            <person name="Cai H."/>
            <person name="Young N.D."/>
            <person name="Nejsum P."/>
            <person name="von Samson-Himmelstjerna G."/>
            <person name="Boag P.R."/>
            <person name="Tan P."/>
            <person name="Li Q."/>
            <person name="Min J."/>
            <person name="Yang Y."/>
            <person name="Wang X."/>
            <person name="Fang X."/>
            <person name="Hall R.S."/>
            <person name="Hofmann A."/>
            <person name="Sternberg P.W."/>
            <person name="Jex A.R."/>
            <person name="Gasser R.B."/>
        </authorList>
    </citation>
    <scope>NUCLEOTIDE SEQUENCE [LARGE SCALE GENOMIC DNA]</scope>
    <source>
        <strain evidence="2">PN_DK_2014</strain>
    </source>
</reference>
<organism evidence="2 3">
    <name type="scientific">Toxocara canis</name>
    <name type="common">Canine roundworm</name>
    <dbReference type="NCBI Taxonomy" id="6265"/>
    <lineage>
        <taxon>Eukaryota</taxon>
        <taxon>Metazoa</taxon>
        <taxon>Ecdysozoa</taxon>
        <taxon>Nematoda</taxon>
        <taxon>Chromadorea</taxon>
        <taxon>Rhabditida</taxon>
        <taxon>Spirurina</taxon>
        <taxon>Ascaridomorpha</taxon>
        <taxon>Ascaridoidea</taxon>
        <taxon>Toxocaridae</taxon>
        <taxon>Toxocara</taxon>
    </lineage>
</organism>
<evidence type="ECO:0000313" key="3">
    <source>
        <dbReference type="Proteomes" id="UP000031036"/>
    </source>
</evidence>
<dbReference type="AlphaFoldDB" id="A0A0B2UMW8"/>
<feature type="region of interest" description="Disordered" evidence="1">
    <location>
        <begin position="1"/>
        <end position="23"/>
    </location>
</feature>
<comment type="caution">
    <text evidence="2">The sequence shown here is derived from an EMBL/GenBank/DDBJ whole genome shotgun (WGS) entry which is preliminary data.</text>
</comment>
<keyword evidence="3" id="KW-1185">Reference proteome</keyword>
<name>A0A0B2UMW8_TOXCA</name>
<protein>
    <submittedName>
        <fullName evidence="2">Uncharacterized protein</fullName>
    </submittedName>
</protein>
<accession>A0A0B2UMW8</accession>
<gene>
    <name evidence="2" type="ORF">Tcan_10214</name>
</gene>
<sequence length="100" mass="11686">MQRYTTSYSRDCQTPKDGTSKTRLTDHCTQQNFPMKMAGYVVHHLRACNHTARSTLPNRIQRLLQSASHCLHRRLHPSQHGAYHPMQYQTNYISTPHLHC</sequence>
<evidence type="ECO:0000313" key="2">
    <source>
        <dbReference type="EMBL" id="KHN70713.1"/>
    </source>
</evidence>
<evidence type="ECO:0000256" key="1">
    <source>
        <dbReference type="SAM" id="MobiDB-lite"/>
    </source>
</evidence>